<evidence type="ECO:0000313" key="1">
    <source>
        <dbReference type="EMBL" id="RWX48932.1"/>
    </source>
</evidence>
<dbReference type="AlphaFoldDB" id="A0A3S4TES8"/>
<gene>
    <name evidence="1" type="ORF">VT98_10965</name>
</gene>
<name>A0A3S4TES8_9BACT</name>
<organism evidence="1 2">
    <name type="scientific">Candidatus Electrothrix communis</name>
    <dbReference type="NCBI Taxonomy" id="1859133"/>
    <lineage>
        <taxon>Bacteria</taxon>
        <taxon>Pseudomonadati</taxon>
        <taxon>Thermodesulfobacteriota</taxon>
        <taxon>Desulfobulbia</taxon>
        <taxon>Desulfobulbales</taxon>
        <taxon>Desulfobulbaceae</taxon>
        <taxon>Candidatus Electrothrix</taxon>
    </lineage>
</organism>
<proteinExistence type="predicted"/>
<reference evidence="1 2" key="1">
    <citation type="submission" date="2017-01" db="EMBL/GenBank/DDBJ databases">
        <title>The cable genome- insights into the physiology and evolution of filamentous bacteria capable of sulfide oxidation via long distance electron transfer.</title>
        <authorList>
            <person name="Schreiber L."/>
            <person name="Bjerg J.T."/>
            <person name="Boggild A."/>
            <person name="Van De Vossenberg J."/>
            <person name="Meysman F."/>
            <person name="Nielsen L.P."/>
            <person name="Schramm A."/>
            <person name="Kjeldsen K.U."/>
        </authorList>
    </citation>
    <scope>NUCLEOTIDE SEQUENCE [LARGE SCALE GENOMIC DNA]</scope>
    <source>
        <strain evidence="1">A1</strain>
    </source>
</reference>
<evidence type="ECO:0000313" key="2">
    <source>
        <dbReference type="Proteomes" id="UP000288086"/>
    </source>
</evidence>
<keyword evidence="2" id="KW-1185">Reference proteome</keyword>
<protein>
    <submittedName>
        <fullName evidence="1">Uncharacterized protein</fullName>
    </submittedName>
</protein>
<accession>A0A3S4TES8</accession>
<dbReference type="EMBL" id="MTKP01000096">
    <property type="protein sequence ID" value="RWX48932.1"/>
    <property type="molecule type" value="Genomic_DNA"/>
</dbReference>
<comment type="caution">
    <text evidence="1">The sequence shown here is derived from an EMBL/GenBank/DDBJ whole genome shotgun (WGS) entry which is preliminary data.</text>
</comment>
<dbReference type="Proteomes" id="UP000288086">
    <property type="component" value="Unassembled WGS sequence"/>
</dbReference>
<sequence length="51" mass="5726">MPTRLFVGPVFFFLQLTDHSRVKAGQGIVKIKLTVVEDPGKTNALPEEDER</sequence>